<sequence length="35" mass="3964">MKMGQRLLVFALKASKRFAEAFLSLRHGQAPNMQS</sequence>
<protein>
    <submittedName>
        <fullName evidence="1">Uncharacterized protein</fullName>
    </submittedName>
</protein>
<gene>
    <name evidence="1" type="ORF">GGQ59_001638</name>
</gene>
<keyword evidence="2" id="KW-1185">Reference proteome</keyword>
<dbReference type="EMBL" id="JACHOB010000003">
    <property type="protein sequence ID" value="MBB4659113.1"/>
    <property type="molecule type" value="Genomic_DNA"/>
</dbReference>
<dbReference type="Proteomes" id="UP000563524">
    <property type="component" value="Unassembled WGS sequence"/>
</dbReference>
<dbReference type="AlphaFoldDB" id="A0A840I4C3"/>
<evidence type="ECO:0000313" key="1">
    <source>
        <dbReference type="EMBL" id="MBB4659113.1"/>
    </source>
</evidence>
<accession>A0A840I4C3</accession>
<comment type="caution">
    <text evidence="1">The sequence shown here is derived from an EMBL/GenBank/DDBJ whole genome shotgun (WGS) entry which is preliminary data.</text>
</comment>
<evidence type="ECO:0000313" key="2">
    <source>
        <dbReference type="Proteomes" id="UP000563524"/>
    </source>
</evidence>
<proteinExistence type="predicted"/>
<organism evidence="1 2">
    <name type="scientific">Parvularcula dongshanensis</name>
    <dbReference type="NCBI Taxonomy" id="1173995"/>
    <lineage>
        <taxon>Bacteria</taxon>
        <taxon>Pseudomonadati</taxon>
        <taxon>Pseudomonadota</taxon>
        <taxon>Alphaproteobacteria</taxon>
        <taxon>Parvularculales</taxon>
        <taxon>Parvularculaceae</taxon>
        <taxon>Parvularcula</taxon>
    </lineage>
</organism>
<reference evidence="1 2" key="1">
    <citation type="submission" date="2020-08" db="EMBL/GenBank/DDBJ databases">
        <title>Genomic Encyclopedia of Type Strains, Phase IV (KMG-IV): sequencing the most valuable type-strain genomes for metagenomic binning, comparative biology and taxonomic classification.</title>
        <authorList>
            <person name="Goeker M."/>
        </authorList>
    </citation>
    <scope>NUCLEOTIDE SEQUENCE [LARGE SCALE GENOMIC DNA]</scope>
    <source>
        <strain evidence="1 2">DSM 102850</strain>
    </source>
</reference>
<name>A0A840I4C3_9PROT</name>